<dbReference type="SUPFAM" id="SSF56235">
    <property type="entry name" value="N-terminal nucleophile aminohydrolases (Ntn hydrolases)"/>
    <property type="match status" value="1"/>
</dbReference>
<dbReference type="PRINTS" id="PR01210">
    <property type="entry name" value="GGTRANSPTASE"/>
</dbReference>
<dbReference type="NCBIfam" id="TIGR00066">
    <property type="entry name" value="g_glut_trans"/>
    <property type="match status" value="1"/>
</dbReference>
<comment type="caution">
    <text evidence="6">The sequence shown here is derived from an EMBL/GenBank/DDBJ whole genome shotgun (WGS) entry which is preliminary data.</text>
</comment>
<keyword evidence="1" id="KW-1199">Hemostasis impairing toxin</keyword>
<reference evidence="6 7" key="1">
    <citation type="submission" date="2024-07" db="EMBL/GenBank/DDBJ databases">
        <title>Chromosome-level genome assembly of the water stick insect Ranatra chinensis (Heteroptera: Nepidae).</title>
        <authorList>
            <person name="Liu X."/>
        </authorList>
    </citation>
    <scope>NUCLEOTIDE SEQUENCE [LARGE SCALE GENOMIC DNA]</scope>
    <source>
        <strain evidence="6">Cailab_2021Rc</strain>
        <tissue evidence="6">Muscle</tissue>
    </source>
</reference>
<organism evidence="6 7">
    <name type="scientific">Ranatra chinensis</name>
    <dbReference type="NCBI Taxonomy" id="642074"/>
    <lineage>
        <taxon>Eukaryota</taxon>
        <taxon>Metazoa</taxon>
        <taxon>Ecdysozoa</taxon>
        <taxon>Arthropoda</taxon>
        <taxon>Hexapoda</taxon>
        <taxon>Insecta</taxon>
        <taxon>Pterygota</taxon>
        <taxon>Neoptera</taxon>
        <taxon>Paraneoptera</taxon>
        <taxon>Hemiptera</taxon>
        <taxon>Heteroptera</taxon>
        <taxon>Panheteroptera</taxon>
        <taxon>Nepomorpha</taxon>
        <taxon>Nepidae</taxon>
        <taxon>Ranatrinae</taxon>
        <taxon>Ranatra</taxon>
    </lineage>
</organism>
<name>A0ABD0Z3N3_9HEMI</name>
<keyword evidence="5" id="KW-1133">Transmembrane helix</keyword>
<accession>A0ABD0Z3N3</accession>
<gene>
    <name evidence="6" type="ORF">AAG570_010090</name>
</gene>
<evidence type="ECO:0000256" key="5">
    <source>
        <dbReference type="SAM" id="Phobius"/>
    </source>
</evidence>
<dbReference type="InterPro" id="IPR000101">
    <property type="entry name" value="GGT_peptidase"/>
</dbReference>
<dbReference type="Pfam" id="PF01019">
    <property type="entry name" value="G_glu_transpept"/>
    <property type="match status" value="1"/>
</dbReference>
<feature type="binding site" evidence="3">
    <location>
        <position position="458"/>
    </location>
    <ligand>
        <name>L-glutamate</name>
        <dbReference type="ChEBI" id="CHEBI:29985"/>
    </ligand>
</feature>
<dbReference type="InterPro" id="IPR043137">
    <property type="entry name" value="GGT_ssub_C"/>
</dbReference>
<feature type="binding site" evidence="3">
    <location>
        <begin position="434"/>
        <end position="436"/>
    </location>
    <ligand>
        <name>L-glutamate</name>
        <dbReference type="ChEBI" id="CHEBI:29985"/>
    </ligand>
</feature>
<feature type="binding site" evidence="3">
    <location>
        <position position="138"/>
    </location>
    <ligand>
        <name>L-glutamate</name>
        <dbReference type="ChEBI" id="CHEBI:29985"/>
    </ligand>
</feature>
<dbReference type="Gene3D" id="3.60.20.40">
    <property type="match status" value="1"/>
</dbReference>
<dbReference type="PANTHER" id="PTHR11686">
    <property type="entry name" value="GAMMA GLUTAMYL TRANSPEPTIDASE"/>
    <property type="match status" value="1"/>
</dbReference>
<sequence>MCCRSVGGSRRCSLLVCCLLSSVVVLCGVLLVWHQHQRGGSGPPLHHRLLVPPNPETSPRPSPSLLHKFTKAAVCTDGPPCSKIGRDLLKKGGSAVDAALGALFCNGLVSSQSMGLGGGFMMTTYSRESGKAHSLIARDAAPLAATADMFAANLQLSQTGGLAVGVPGELRGYWEAWLKFGRLKWSEVIEPTIELCRDGYHMTKHQYDMLTFRPKAIEEDPLLREAFVNPHTGEYYRPGSLIKLTKICETLKIISEEGGDAMHNGSLTKLLVEDIREKGGIITEEDFNNYKAEWVEPVNVTLHGGETVYSAPAPGSGALLTFILNLLDGYNMSTASVSNMNASIITTHRLIEAFKYAYAKRTELADPHFVDMIELVHNLTSKEYAEEIRSKILDNTTFDNVDHYGAVFYTQDTHGTAHISVLSGDGDAVSVTSTINLYFGAGFVSKHTGIILNSAMDDFSVPGLINYFGLPPSPNNFIEPGKRPLSSACPTIVVAPSGNVSLVVGASGGTKIISAVAWVIMRHLWFGENVKQAVDASRIHHQLYPMEISYEYGILDQLIKGLEKLGHKTSRYRDRGSIICAIAKEGDLVFSNADYRKGGEVYGLD</sequence>
<keyword evidence="7" id="KW-1185">Reference proteome</keyword>
<proteinExistence type="predicted"/>
<dbReference type="FunFam" id="3.60.20.40:FF:000001">
    <property type="entry name" value="Gamma-glutamyltranspeptidase 1"/>
    <property type="match status" value="1"/>
</dbReference>
<keyword evidence="1" id="KW-0800">Toxin</keyword>
<feature type="region of interest" description="Disordered" evidence="4">
    <location>
        <begin position="38"/>
        <end position="63"/>
    </location>
</feature>
<evidence type="ECO:0000313" key="6">
    <source>
        <dbReference type="EMBL" id="KAL1132133.1"/>
    </source>
</evidence>
<feature type="active site" description="Nucleophile" evidence="2">
    <location>
        <position position="416"/>
    </location>
</feature>
<dbReference type="InterPro" id="IPR029055">
    <property type="entry name" value="Ntn_hydrolases_N"/>
</dbReference>
<dbReference type="Gene3D" id="1.10.246.130">
    <property type="match status" value="1"/>
</dbReference>
<evidence type="ECO:0000256" key="1">
    <source>
        <dbReference type="ARBA" id="ARBA00084097"/>
    </source>
</evidence>
<dbReference type="GO" id="GO:0036374">
    <property type="term" value="F:glutathione hydrolase activity"/>
    <property type="evidence" value="ECO:0007669"/>
    <property type="project" value="UniProtKB-ARBA"/>
</dbReference>
<dbReference type="InterPro" id="IPR043138">
    <property type="entry name" value="GGT_lsub"/>
</dbReference>
<dbReference type="PANTHER" id="PTHR11686:SF9">
    <property type="entry name" value="RE13973P"/>
    <property type="match status" value="1"/>
</dbReference>
<evidence type="ECO:0000256" key="4">
    <source>
        <dbReference type="SAM" id="MobiDB-lite"/>
    </source>
</evidence>
<keyword evidence="1" id="KW-1202">Platelet aggregation activating toxin</keyword>
<evidence type="ECO:0000256" key="3">
    <source>
        <dbReference type="PIRSR" id="PIRSR600101-2"/>
    </source>
</evidence>
<feature type="binding site" evidence="3">
    <location>
        <begin position="486"/>
        <end position="487"/>
    </location>
    <ligand>
        <name>L-glutamate</name>
        <dbReference type="ChEBI" id="CHEBI:29985"/>
    </ligand>
</feature>
<dbReference type="EMBL" id="JBFDAA010000005">
    <property type="protein sequence ID" value="KAL1132133.1"/>
    <property type="molecule type" value="Genomic_DNA"/>
</dbReference>
<evidence type="ECO:0000256" key="2">
    <source>
        <dbReference type="PIRSR" id="PIRSR600101-1"/>
    </source>
</evidence>
<keyword evidence="5" id="KW-0472">Membrane</keyword>
<feature type="compositionally biased region" description="Pro residues" evidence="4">
    <location>
        <begin position="52"/>
        <end position="62"/>
    </location>
</feature>
<protein>
    <submittedName>
        <fullName evidence="6">Uncharacterized protein</fullName>
    </submittedName>
</protein>
<dbReference type="AlphaFoldDB" id="A0ABD0Z3N3"/>
<dbReference type="FunFam" id="1.10.246.130:FF:000002">
    <property type="entry name" value="glutathione hydrolase 1 proenzyme"/>
    <property type="match status" value="1"/>
</dbReference>
<keyword evidence="5" id="KW-0812">Transmembrane</keyword>
<evidence type="ECO:0000313" key="7">
    <source>
        <dbReference type="Proteomes" id="UP001558652"/>
    </source>
</evidence>
<feature type="transmembrane region" description="Helical" evidence="5">
    <location>
        <begin position="12"/>
        <end position="33"/>
    </location>
</feature>
<dbReference type="Proteomes" id="UP001558652">
    <property type="component" value="Unassembled WGS sequence"/>
</dbReference>
<feature type="binding site" evidence="3">
    <location>
        <position position="509"/>
    </location>
    <ligand>
        <name>L-glutamate</name>
        <dbReference type="ChEBI" id="CHEBI:29985"/>
    </ligand>
</feature>